<protein>
    <submittedName>
        <fullName evidence="1">Uncharacterized protein</fullName>
    </submittedName>
</protein>
<reference evidence="1 2" key="1">
    <citation type="submission" date="2019-03" db="EMBL/GenBank/DDBJ databases">
        <authorList>
            <consortium name="GenomeTrakr network: Whole genome sequencing for foodborne pathogen traceback"/>
        </authorList>
    </citation>
    <scope>NUCLEOTIDE SEQUENCE [LARGE SCALE GENOMIC DNA]</scope>
    <source>
        <strain evidence="1 2">PSU-1190</strain>
    </source>
</reference>
<name>A0A826IVA6_ECOLX</name>
<proteinExistence type="predicted"/>
<dbReference type="Proteomes" id="UP000591371">
    <property type="component" value="Unassembled WGS sequence"/>
</dbReference>
<comment type="caution">
    <text evidence="1">The sequence shown here is derived from an EMBL/GenBank/DDBJ whole genome shotgun (WGS) entry which is preliminary data.</text>
</comment>
<evidence type="ECO:0000313" key="1">
    <source>
        <dbReference type="EMBL" id="EFA4416972.1"/>
    </source>
</evidence>
<sequence length="386" mass="45344">MEMTEMIFAARYLVELPYVLNIPDGDYDFLYENNHLRLTVHNDYYALFKDASLFPQTLLIGTREQLLPHHTNERGIMKCRTIISLANYWECFDLLEISHEELINSIRNQIRKEDNFPSVEDAEMLLSKMSQQDIDKKIELERKIKTAREIFPPKRSEECIGIINHFIKQYRVAFKDQFADEISLYQVGSGFTNGVLQEHYCDGIKISAIPLVGVITPLMRESWYKHDESLIDNFKKRLMSNEFNEHPELLLIRADNLVHKGAFRSAVIEASAGLESYILRKIINAFHRNGINECQTKETLNKNWKFDDRCKKLFKQLFNISVPEIAPLEWQHANKNRKELRDKIAHTSHEPTEKETKEFIKSINLLIEKIDSYFKKINESNESKNL</sequence>
<gene>
    <name evidence="1" type="ORF">D3G36_03600</name>
</gene>
<dbReference type="RefSeq" id="WP_032161081.1">
    <property type="nucleotide sequence ID" value="NZ_LS483296.1"/>
</dbReference>
<dbReference type="AlphaFoldDB" id="A0A826IVA6"/>
<dbReference type="EMBL" id="AASATZ010000003">
    <property type="protein sequence ID" value="EFA4416972.1"/>
    <property type="molecule type" value="Genomic_DNA"/>
</dbReference>
<accession>A0A826IVA6</accession>
<organism evidence="1 2">
    <name type="scientific">Escherichia coli</name>
    <dbReference type="NCBI Taxonomy" id="562"/>
    <lineage>
        <taxon>Bacteria</taxon>
        <taxon>Pseudomonadati</taxon>
        <taxon>Pseudomonadota</taxon>
        <taxon>Gammaproteobacteria</taxon>
        <taxon>Enterobacterales</taxon>
        <taxon>Enterobacteriaceae</taxon>
        <taxon>Escherichia</taxon>
    </lineage>
</organism>
<evidence type="ECO:0000313" key="2">
    <source>
        <dbReference type="Proteomes" id="UP000591371"/>
    </source>
</evidence>